<feature type="transmembrane region" description="Helical" evidence="13">
    <location>
        <begin position="95"/>
        <end position="123"/>
    </location>
</feature>
<dbReference type="CDD" id="cd08761">
    <property type="entry name" value="Cyt_b561_CYB561D2_like"/>
    <property type="match status" value="1"/>
</dbReference>
<keyword evidence="3" id="KW-0813">Transport</keyword>
<dbReference type="SMART" id="SM00665">
    <property type="entry name" value="B561"/>
    <property type="match status" value="1"/>
</dbReference>
<accession>A0ABD2XLX0</accession>
<keyword evidence="6" id="KW-0479">Metal-binding</keyword>
<feature type="compositionally biased region" description="Basic and acidic residues" evidence="12">
    <location>
        <begin position="1"/>
        <end position="15"/>
    </location>
</feature>
<sequence>MTKEKEEQQKQEMQKKQQQQSPEAPATTAQASEQQQQQQLSDDEHDPHHHHHHHRHNLKSQPSPLAIAASVLTHLLLLLPVLYIVGLAFESYSFFSWHPICMSLGAGLVIMEAVYSISGVALISKNFGRTLRVRLHWILHLLGISLLIAGLVIVILSKNDEGRDHFVTTHGQLGLSTIVITCAVACFGMLANNAKWFYPRVRPVLLKVVHSYAGIGLTVLLLATVINGTYNRWWTNIGAGETGRDLVFASLFFAGLLVLFKPIIGAAARTRVLMKPRPAANKVVASIKDTADITRGLILFHRFSHSTTYEHI</sequence>
<comment type="subcellular location">
    <subcellularLocation>
        <location evidence="2">Membrane</location>
        <topology evidence="2">Multi-pass membrane protein</topology>
    </subcellularLocation>
</comment>
<dbReference type="AlphaFoldDB" id="A0ABD2XLX0"/>
<dbReference type="Proteomes" id="UP001627154">
    <property type="component" value="Unassembled WGS sequence"/>
</dbReference>
<evidence type="ECO:0000256" key="6">
    <source>
        <dbReference type="ARBA" id="ARBA00022723"/>
    </source>
</evidence>
<dbReference type="GO" id="GO:0046872">
    <property type="term" value="F:metal ion binding"/>
    <property type="evidence" value="ECO:0007669"/>
    <property type="project" value="UniProtKB-KW"/>
</dbReference>
<evidence type="ECO:0000313" key="16">
    <source>
        <dbReference type="Proteomes" id="UP001627154"/>
    </source>
</evidence>
<evidence type="ECO:0000256" key="7">
    <source>
        <dbReference type="ARBA" id="ARBA00022982"/>
    </source>
</evidence>
<evidence type="ECO:0000256" key="5">
    <source>
        <dbReference type="ARBA" id="ARBA00022692"/>
    </source>
</evidence>
<evidence type="ECO:0000256" key="12">
    <source>
        <dbReference type="SAM" id="MobiDB-lite"/>
    </source>
</evidence>
<dbReference type="PANTHER" id="PTHR15422">
    <property type="entry name" value="OS05G0565100 PROTEIN"/>
    <property type="match status" value="1"/>
</dbReference>
<keyword evidence="7" id="KW-0249">Electron transport</keyword>
<keyword evidence="4" id="KW-0349">Heme</keyword>
<comment type="cofactor">
    <cofactor evidence="1">
        <name>heme b</name>
        <dbReference type="ChEBI" id="CHEBI:60344"/>
    </cofactor>
</comment>
<dbReference type="GO" id="GO:0140571">
    <property type="term" value="F:transmembrane ascorbate ferrireductase activity"/>
    <property type="evidence" value="ECO:0007669"/>
    <property type="project" value="UniProtKB-EC"/>
</dbReference>
<name>A0ABD2XLX0_9HYME</name>
<feature type="transmembrane region" description="Helical" evidence="13">
    <location>
        <begin position="135"/>
        <end position="157"/>
    </location>
</feature>
<evidence type="ECO:0000256" key="2">
    <source>
        <dbReference type="ARBA" id="ARBA00004141"/>
    </source>
</evidence>
<comment type="caution">
    <text evidence="15">The sequence shown here is derived from an EMBL/GenBank/DDBJ whole genome shotgun (WGS) entry which is preliminary data.</text>
</comment>
<reference evidence="15 16" key="1">
    <citation type="journal article" date="2024" name="bioRxiv">
        <title>A reference genome for Trichogramma kaykai: A tiny desert-dwelling parasitoid wasp with competing sex-ratio distorters.</title>
        <authorList>
            <person name="Culotta J."/>
            <person name="Lindsey A.R."/>
        </authorList>
    </citation>
    <scope>NUCLEOTIDE SEQUENCE [LARGE SCALE GENOMIC DNA]</scope>
    <source>
        <strain evidence="15 16">KSX58</strain>
    </source>
</reference>
<protein>
    <recommendedName>
        <fullName evidence="11">ascorbate ferrireductase (transmembrane)</fullName>
        <ecNumber evidence="11">7.2.1.3</ecNumber>
    </recommendedName>
</protein>
<keyword evidence="10 13" id="KW-0472">Membrane</keyword>
<evidence type="ECO:0000256" key="13">
    <source>
        <dbReference type="SAM" id="Phobius"/>
    </source>
</evidence>
<dbReference type="EMBL" id="JBJJXI010000019">
    <property type="protein sequence ID" value="KAL3406165.1"/>
    <property type="molecule type" value="Genomic_DNA"/>
</dbReference>
<evidence type="ECO:0000256" key="3">
    <source>
        <dbReference type="ARBA" id="ARBA00022448"/>
    </source>
</evidence>
<evidence type="ECO:0000259" key="14">
    <source>
        <dbReference type="PROSITE" id="PS50939"/>
    </source>
</evidence>
<evidence type="ECO:0000256" key="9">
    <source>
        <dbReference type="ARBA" id="ARBA00023004"/>
    </source>
</evidence>
<keyword evidence="9" id="KW-0408">Iron</keyword>
<feature type="transmembrane region" description="Helical" evidence="13">
    <location>
        <begin position="246"/>
        <end position="268"/>
    </location>
</feature>
<dbReference type="InterPro" id="IPR045150">
    <property type="entry name" value="CYB561D1/2"/>
</dbReference>
<dbReference type="PANTHER" id="PTHR15422:SF45">
    <property type="entry name" value="CYTOCHROME B561 DOMAIN-CONTAINING PROTEIN"/>
    <property type="match status" value="1"/>
</dbReference>
<feature type="compositionally biased region" description="Low complexity" evidence="12">
    <location>
        <begin position="16"/>
        <end position="39"/>
    </location>
</feature>
<evidence type="ECO:0000256" key="10">
    <source>
        <dbReference type="ARBA" id="ARBA00023136"/>
    </source>
</evidence>
<evidence type="ECO:0000256" key="4">
    <source>
        <dbReference type="ARBA" id="ARBA00022617"/>
    </source>
</evidence>
<evidence type="ECO:0000313" key="15">
    <source>
        <dbReference type="EMBL" id="KAL3406165.1"/>
    </source>
</evidence>
<keyword evidence="5 13" id="KW-0812">Transmembrane</keyword>
<keyword evidence="8 13" id="KW-1133">Transmembrane helix</keyword>
<feature type="transmembrane region" description="Helical" evidence="13">
    <location>
        <begin position="65"/>
        <end position="89"/>
    </location>
</feature>
<evidence type="ECO:0000256" key="1">
    <source>
        <dbReference type="ARBA" id="ARBA00001970"/>
    </source>
</evidence>
<feature type="transmembrane region" description="Helical" evidence="13">
    <location>
        <begin position="204"/>
        <end position="226"/>
    </location>
</feature>
<feature type="transmembrane region" description="Helical" evidence="13">
    <location>
        <begin position="169"/>
        <end position="192"/>
    </location>
</feature>
<dbReference type="PROSITE" id="PS50939">
    <property type="entry name" value="CYTOCHROME_B561"/>
    <property type="match status" value="1"/>
</dbReference>
<dbReference type="Gene3D" id="1.20.120.1770">
    <property type="match status" value="1"/>
</dbReference>
<evidence type="ECO:0000256" key="8">
    <source>
        <dbReference type="ARBA" id="ARBA00022989"/>
    </source>
</evidence>
<dbReference type="GO" id="GO:0016020">
    <property type="term" value="C:membrane"/>
    <property type="evidence" value="ECO:0007669"/>
    <property type="project" value="UniProtKB-SubCell"/>
</dbReference>
<feature type="domain" description="Cytochrome b561" evidence="14">
    <location>
        <begin position="65"/>
        <end position="268"/>
    </location>
</feature>
<dbReference type="Pfam" id="PF03188">
    <property type="entry name" value="Cytochrom_B561"/>
    <property type="match status" value="1"/>
</dbReference>
<feature type="compositionally biased region" description="Basic residues" evidence="12">
    <location>
        <begin position="48"/>
        <end position="58"/>
    </location>
</feature>
<gene>
    <name evidence="15" type="ORF">TKK_001543</name>
</gene>
<keyword evidence="16" id="KW-1185">Reference proteome</keyword>
<organism evidence="15 16">
    <name type="scientific">Trichogramma kaykai</name>
    <dbReference type="NCBI Taxonomy" id="54128"/>
    <lineage>
        <taxon>Eukaryota</taxon>
        <taxon>Metazoa</taxon>
        <taxon>Ecdysozoa</taxon>
        <taxon>Arthropoda</taxon>
        <taxon>Hexapoda</taxon>
        <taxon>Insecta</taxon>
        <taxon>Pterygota</taxon>
        <taxon>Neoptera</taxon>
        <taxon>Endopterygota</taxon>
        <taxon>Hymenoptera</taxon>
        <taxon>Apocrita</taxon>
        <taxon>Proctotrupomorpha</taxon>
        <taxon>Chalcidoidea</taxon>
        <taxon>Trichogrammatidae</taxon>
        <taxon>Trichogramma</taxon>
    </lineage>
</organism>
<evidence type="ECO:0000256" key="11">
    <source>
        <dbReference type="ARBA" id="ARBA00024225"/>
    </source>
</evidence>
<dbReference type="InterPro" id="IPR006593">
    <property type="entry name" value="Cyt_b561/ferric_Rdtase_TM"/>
</dbReference>
<feature type="region of interest" description="Disordered" evidence="12">
    <location>
        <begin position="1"/>
        <end position="60"/>
    </location>
</feature>
<proteinExistence type="predicted"/>
<dbReference type="EC" id="7.2.1.3" evidence="11"/>